<name>A0A414B979_9FIRM</name>
<gene>
    <name evidence="5" type="ORF">DW833_00215</name>
</gene>
<dbReference type="InterPro" id="IPR037057">
    <property type="entry name" value="DNA_rep_MutH/T2_RE_sf"/>
</dbReference>
<dbReference type="Proteomes" id="UP000284621">
    <property type="component" value="Unassembled WGS sequence"/>
</dbReference>
<evidence type="ECO:0000313" key="6">
    <source>
        <dbReference type="Proteomes" id="UP000284621"/>
    </source>
</evidence>
<dbReference type="SMART" id="SM00927">
    <property type="entry name" value="MutH"/>
    <property type="match status" value="1"/>
</dbReference>
<evidence type="ECO:0000313" key="5">
    <source>
        <dbReference type="EMBL" id="RHC67971.1"/>
    </source>
</evidence>
<dbReference type="EMBL" id="QSID01000001">
    <property type="protein sequence ID" value="RHC67971.1"/>
    <property type="molecule type" value="Genomic_DNA"/>
</dbReference>
<keyword evidence="3" id="KW-0378">Hydrolase</keyword>
<dbReference type="NCBIfam" id="NF040973">
    <property type="entry name" value="restrict_Sau3AI"/>
    <property type="match status" value="1"/>
</dbReference>
<evidence type="ECO:0000259" key="4">
    <source>
        <dbReference type="SMART" id="SM00927"/>
    </source>
</evidence>
<keyword evidence="6" id="KW-1185">Reference proteome</keyword>
<dbReference type="GO" id="GO:0004519">
    <property type="term" value="F:endonuclease activity"/>
    <property type="evidence" value="ECO:0007669"/>
    <property type="project" value="UniProtKB-KW"/>
</dbReference>
<sequence length="476" mass="56043">MGSYLKEYDETDPISIETYAKKLVGKTFADVCREDDITKSTVVREASNYEVKHANKKRKGGLGELIEERFFHYQTNNDARSDFDKAGVELKVTPYKQNKNGKFVAKERLILTMIDYFSVVDEKFEDSHMWQKSSLILLIYYLYKKEIKDRLDYRIGYVKLFAPTEQDIKIIKHDFETIVEKIKAGKAHELSEGDTLYLGAAPKAATSKDRRKQPFSDELAKPRAFAFKNSYMTYVLNNYIIPGKSTYEPIIKENAEESFEDYVVQKINTYYDWTVTELCNKFHIEYQKKPKSLEAMLAYRMLGIKGNHAEEFEKANVVVKAIRIEKNNKIKENMSFPNFKFKELLEEEWADSTFGNYLRETRFLFVIYKYDQSGELRLKGCQFWNIPYDDLEGNVKLVWEKTQRVIREGLQIEKKNGKNYNNFPKASENPVCHVRPHARNAKDTYELPDGRQYPKQCFWLNNSYILSQLQDQFKEE</sequence>
<dbReference type="CDD" id="cd22356">
    <property type="entry name" value="Sau3AI_N-like"/>
    <property type="match status" value="1"/>
</dbReference>
<keyword evidence="2 5" id="KW-0255">Endonuclease</keyword>
<comment type="caution">
    <text evidence="5">The sequence shown here is derived from an EMBL/GenBank/DDBJ whole genome shotgun (WGS) entry which is preliminary data.</text>
</comment>
<dbReference type="GO" id="GO:0016787">
    <property type="term" value="F:hydrolase activity"/>
    <property type="evidence" value="ECO:0007669"/>
    <property type="project" value="UniProtKB-KW"/>
</dbReference>
<dbReference type="AlphaFoldDB" id="A0A414B979"/>
<protein>
    <submittedName>
        <fullName evidence="5">Restriction endonuclease</fullName>
    </submittedName>
</protein>
<evidence type="ECO:0000256" key="2">
    <source>
        <dbReference type="ARBA" id="ARBA00022759"/>
    </source>
</evidence>
<dbReference type="SUPFAM" id="SSF52980">
    <property type="entry name" value="Restriction endonuclease-like"/>
    <property type="match status" value="2"/>
</dbReference>
<reference evidence="5 6" key="1">
    <citation type="submission" date="2018-08" db="EMBL/GenBank/DDBJ databases">
        <title>A genome reference for cultivated species of the human gut microbiota.</title>
        <authorList>
            <person name="Zou Y."/>
            <person name="Xue W."/>
            <person name="Luo G."/>
        </authorList>
    </citation>
    <scope>NUCLEOTIDE SEQUENCE [LARGE SCALE GENOMIC DNA]</scope>
    <source>
        <strain evidence="5 6">AM34-3LB</strain>
    </source>
</reference>
<proteinExistence type="predicted"/>
<evidence type="ECO:0000256" key="3">
    <source>
        <dbReference type="ARBA" id="ARBA00022801"/>
    </source>
</evidence>
<dbReference type="CDD" id="cd22355">
    <property type="entry name" value="Sau3AI_C"/>
    <property type="match status" value="1"/>
</dbReference>
<evidence type="ECO:0000256" key="1">
    <source>
        <dbReference type="ARBA" id="ARBA00022722"/>
    </source>
</evidence>
<dbReference type="Pfam" id="PF02976">
    <property type="entry name" value="MutH"/>
    <property type="match status" value="1"/>
</dbReference>
<dbReference type="InterPro" id="IPR011335">
    <property type="entry name" value="Restrct_endonuc-II-like"/>
</dbReference>
<dbReference type="GO" id="GO:0003677">
    <property type="term" value="F:DNA binding"/>
    <property type="evidence" value="ECO:0007669"/>
    <property type="project" value="InterPro"/>
</dbReference>
<dbReference type="InterPro" id="IPR011337">
    <property type="entry name" value="DNA_rep_MutH/RE_typeII_Sau3AI"/>
</dbReference>
<accession>A0A414B979</accession>
<keyword evidence="1" id="KW-0540">Nuclease</keyword>
<dbReference type="RefSeq" id="WP_118380273.1">
    <property type="nucleotide sequence ID" value="NZ_CAUAFF010000144.1"/>
</dbReference>
<feature type="domain" description="DNA mismatch repair MutH/Type II restriction enzyme Sau3AI" evidence="4">
    <location>
        <begin position="73"/>
        <end position="174"/>
    </location>
</feature>
<organism evidence="5 6">
    <name type="scientific">Anaerobutyricum hallii</name>
    <dbReference type="NCBI Taxonomy" id="39488"/>
    <lineage>
        <taxon>Bacteria</taxon>
        <taxon>Bacillati</taxon>
        <taxon>Bacillota</taxon>
        <taxon>Clostridia</taxon>
        <taxon>Lachnospirales</taxon>
        <taxon>Lachnospiraceae</taxon>
        <taxon>Anaerobutyricum</taxon>
    </lineage>
</organism>
<dbReference type="Gene3D" id="3.40.600.10">
    <property type="entry name" value="DNA mismatch repair MutH/Restriction endonuclease, type II"/>
    <property type="match status" value="2"/>
</dbReference>